<feature type="region of interest" description="Disordered" evidence="1">
    <location>
        <begin position="309"/>
        <end position="328"/>
    </location>
</feature>
<dbReference type="GO" id="GO:0005634">
    <property type="term" value="C:nucleus"/>
    <property type="evidence" value="ECO:0007669"/>
    <property type="project" value="TreeGrafter"/>
</dbReference>
<gene>
    <name evidence="2" type="ORF">EZS28_000501</name>
</gene>
<reference evidence="2 3" key="1">
    <citation type="submission" date="2019-03" db="EMBL/GenBank/DDBJ databases">
        <title>Single cell metagenomics reveals metabolic interactions within the superorganism composed of flagellate Streblomastix strix and complex community of Bacteroidetes bacteria on its surface.</title>
        <authorList>
            <person name="Treitli S.C."/>
            <person name="Kolisko M."/>
            <person name="Husnik F."/>
            <person name="Keeling P."/>
            <person name="Hampl V."/>
        </authorList>
    </citation>
    <scope>NUCLEOTIDE SEQUENCE [LARGE SCALE GENOMIC DNA]</scope>
    <source>
        <strain evidence="2">ST1C</strain>
    </source>
</reference>
<dbReference type="InterPro" id="IPR032704">
    <property type="entry name" value="Cms1"/>
</dbReference>
<dbReference type="Proteomes" id="UP000324800">
    <property type="component" value="Unassembled WGS sequence"/>
</dbReference>
<feature type="compositionally biased region" description="Low complexity" evidence="1">
    <location>
        <begin position="588"/>
        <end position="603"/>
    </location>
</feature>
<comment type="caution">
    <text evidence="2">The sequence shown here is derived from an EMBL/GenBank/DDBJ whole genome shotgun (WGS) entry which is preliminary data.</text>
</comment>
<feature type="compositionally biased region" description="Polar residues" evidence="1">
    <location>
        <begin position="496"/>
        <end position="506"/>
    </location>
</feature>
<dbReference type="EMBL" id="SNRW01000041">
    <property type="protein sequence ID" value="KAA6403975.1"/>
    <property type="molecule type" value="Genomic_DNA"/>
</dbReference>
<evidence type="ECO:0000256" key="1">
    <source>
        <dbReference type="SAM" id="MobiDB-lite"/>
    </source>
</evidence>
<dbReference type="PANTHER" id="PTHR24030:SF0">
    <property type="entry name" value="PROTEIN CMSS1"/>
    <property type="match status" value="1"/>
</dbReference>
<dbReference type="GO" id="GO:0030686">
    <property type="term" value="C:90S preribosome"/>
    <property type="evidence" value="ECO:0007669"/>
    <property type="project" value="TreeGrafter"/>
</dbReference>
<proteinExistence type="predicted"/>
<feature type="region of interest" description="Disordered" evidence="1">
    <location>
        <begin position="588"/>
        <end position="631"/>
    </location>
</feature>
<name>A0A5J4XBS2_9EUKA</name>
<protein>
    <submittedName>
        <fullName evidence="2">Uncharacterized protein</fullName>
    </submittedName>
</protein>
<feature type="compositionally biased region" description="Basic and acidic residues" evidence="1">
    <location>
        <begin position="319"/>
        <end position="328"/>
    </location>
</feature>
<accession>A0A5J4XBS2</accession>
<feature type="compositionally biased region" description="Acidic residues" evidence="1">
    <location>
        <begin position="522"/>
        <end position="533"/>
    </location>
</feature>
<feature type="region of interest" description="Disordered" evidence="1">
    <location>
        <begin position="469"/>
        <end position="535"/>
    </location>
</feature>
<dbReference type="PANTHER" id="PTHR24030">
    <property type="entry name" value="PROTEIN CMSS1"/>
    <property type="match status" value="1"/>
</dbReference>
<dbReference type="AlphaFoldDB" id="A0A5J4XBS2"/>
<dbReference type="OrthoDB" id="1929311at2759"/>
<evidence type="ECO:0000313" key="3">
    <source>
        <dbReference type="Proteomes" id="UP000324800"/>
    </source>
</evidence>
<feature type="compositionally biased region" description="Polar residues" evidence="1">
    <location>
        <begin position="309"/>
        <end position="318"/>
    </location>
</feature>
<evidence type="ECO:0000313" key="2">
    <source>
        <dbReference type="EMBL" id="KAA6403975.1"/>
    </source>
</evidence>
<sequence>MISSEDKDVRDKTSQIIFNIITAVTKELKEGELHPYIHQLEKDGTIAKLKLHFKTEEDIYIHEYIAQILANLFKAHALPPDIKKEVIFELETSQDLDDIALLAENPYNHDIIFTKELEKKMFSDFQYPYQLDQYLQLALLFLKLGSDTIRKRITISHKEQIEILTKDKCLNEMIEDYQYWDEEDRDKIMSKAQLIFPMIKKVEEQIEQDGEFEEINAKQTFKTCRINKIFGTTKLQAAIFGSHNLWCVCYLYATCLERRWISHKRIDGVAMITWMAKRKKQSQNQVPNSLGGDDVDDLYIPDELLQSSDSDQEQINNHETSEHKEKSIVENLPFAESENTKAKKRREKMKIKRRERVAKELAQKLDFVVSAENVATQSKYISDEINEAKSKTKQTQISIPSFSIFITPLSLQPIDQLQQQTIQSLLHQQPQISRIVFRPLELLPQILTSFDAQWARRVNVDVIHSYDTSMNRKKKDKGKQKQKKKEVQEYQEQEDNQQLWTGQGTSAFKLIDKKKRKRSEEDNKDEDEDDDMQTNEQSIQHYTNEVIIDILIITSSSSRAWEMAEVLKKYVKQETNTDNPRMNQKLDQQINNKKDNSNQQQGKGQKRRRLNNEEEEQNQRIKPSQQRKDINLITKQTEEGTYENEYDIAMLYSKHQKFDDQVRMMKEKRWFRAAVGTPNRILKLLEENNNDDELDEVKNKLINVQGTRLLVIDMFHDQKNFCIFTLNDTRNDIRSIVADHFLSTLIDGQTKVLLF</sequence>
<organism evidence="2 3">
    <name type="scientific">Streblomastix strix</name>
    <dbReference type="NCBI Taxonomy" id="222440"/>
    <lineage>
        <taxon>Eukaryota</taxon>
        <taxon>Metamonada</taxon>
        <taxon>Preaxostyla</taxon>
        <taxon>Oxymonadida</taxon>
        <taxon>Streblomastigidae</taxon>
        <taxon>Streblomastix</taxon>
    </lineage>
</organism>
<feature type="compositionally biased region" description="Basic residues" evidence="1">
    <location>
        <begin position="471"/>
        <end position="484"/>
    </location>
</feature>